<dbReference type="STRING" id="338963.Pcar_1727"/>
<dbReference type="GO" id="GO:0034628">
    <property type="term" value="P:'de novo' NAD+ biosynthetic process from L-aspartate"/>
    <property type="evidence" value="ECO:0007669"/>
    <property type="project" value="TreeGrafter"/>
</dbReference>
<dbReference type="Proteomes" id="UP000002534">
    <property type="component" value="Chromosome"/>
</dbReference>
<dbReference type="GO" id="GO:0046872">
    <property type="term" value="F:metal ion binding"/>
    <property type="evidence" value="ECO:0007669"/>
    <property type="project" value="UniProtKB-KW"/>
</dbReference>
<dbReference type="UniPathway" id="UPA00253">
    <property type="reaction ID" value="UER00327"/>
</dbReference>
<dbReference type="AlphaFoldDB" id="Q3A3T7"/>
<name>Q3A3T7_SYNC1</name>
<reference evidence="11 12" key="2">
    <citation type="journal article" date="2012" name="BMC Genomics">
        <title>The genome of Pelobacter carbinolicus reveals surprising metabolic capabilities and physiological features.</title>
        <authorList>
            <person name="Aklujkar M."/>
            <person name="Haveman S.A."/>
            <person name="Didonato R.Jr."/>
            <person name="Chertkov O."/>
            <person name="Han C.S."/>
            <person name="Land M.L."/>
            <person name="Brown P."/>
            <person name="Lovley D.R."/>
        </authorList>
    </citation>
    <scope>NUCLEOTIDE SEQUENCE [LARGE SCALE GENOMIC DNA]</scope>
    <source>
        <strain evidence="12">DSM 2380 / NBRC 103641 / GraBd1</strain>
    </source>
</reference>
<dbReference type="FunFam" id="3.40.50.10800:FF:000003">
    <property type="entry name" value="Quinolinate synthase A"/>
    <property type="match status" value="1"/>
</dbReference>
<evidence type="ECO:0000256" key="10">
    <source>
        <dbReference type="HAMAP-Rule" id="MF_00568"/>
    </source>
</evidence>
<evidence type="ECO:0000256" key="8">
    <source>
        <dbReference type="ARBA" id="ARBA00023004"/>
    </source>
</evidence>
<feature type="binding site" evidence="10">
    <location>
        <begin position="198"/>
        <end position="200"/>
    </location>
    <ligand>
        <name>iminosuccinate</name>
        <dbReference type="ChEBI" id="CHEBI:77875"/>
    </ligand>
</feature>
<comment type="cofactor">
    <cofactor evidence="10">
        <name>[4Fe-4S] cluster</name>
        <dbReference type="ChEBI" id="CHEBI:49883"/>
    </cofactor>
    <text evidence="10">Binds 1 [4Fe-4S] cluster per subunit.</text>
</comment>
<dbReference type="SUPFAM" id="SSF142754">
    <property type="entry name" value="NadA-like"/>
    <property type="match status" value="1"/>
</dbReference>
<protein>
    <recommendedName>
        <fullName evidence="2 10">Quinolinate synthase</fullName>
        <ecNumber evidence="2 10">2.5.1.72</ecNumber>
    </recommendedName>
</protein>
<keyword evidence="3 10" id="KW-0004">4Fe-4S</keyword>
<comment type="function">
    <text evidence="10">Catalyzes the condensation of iminoaspartate with dihydroxyacetone phosphate to form quinolinate.</text>
</comment>
<dbReference type="InterPro" id="IPR003473">
    <property type="entry name" value="NadA"/>
</dbReference>
<dbReference type="OrthoDB" id="9801204at2"/>
<sequence length="306" mass="34278">MSQEKLKKEIRRLAQERNALILAHNYQRDEIQEIADITGDSLALSMEAAQTDKDMIVFCGVHFMAESAAILAPNKKVLLPRLDAGCPMADMVTAEGLRDFKRRHPKATVVTYVNSTAATKAETDICCTSANALRVVRSLPTDEIIFAPDRNLGRYVASHCPEKTFHFWEGFCPTHDNLRADAVLKAKAEHPDAPFVAHPECLPEILELADHICSTSGMYEYVATHPSKKFIIGTEMGILYRMRKENPDKEFILANPEVLICPNMKLINLEDLLEALQTLAPVVTVPEDIRQRAKLSLDRMLAVPRD</sequence>
<feature type="binding site" evidence="10">
    <location>
        <position position="129"/>
    </location>
    <ligand>
        <name>iminosuccinate</name>
        <dbReference type="ChEBI" id="CHEBI:77875"/>
    </ligand>
</feature>
<evidence type="ECO:0000313" key="12">
    <source>
        <dbReference type="Proteomes" id="UP000002534"/>
    </source>
</evidence>
<comment type="catalytic activity">
    <reaction evidence="10">
        <text>iminosuccinate + dihydroxyacetone phosphate = quinolinate + phosphate + 2 H2O + H(+)</text>
        <dbReference type="Rhea" id="RHEA:25888"/>
        <dbReference type="ChEBI" id="CHEBI:15377"/>
        <dbReference type="ChEBI" id="CHEBI:15378"/>
        <dbReference type="ChEBI" id="CHEBI:29959"/>
        <dbReference type="ChEBI" id="CHEBI:43474"/>
        <dbReference type="ChEBI" id="CHEBI:57642"/>
        <dbReference type="ChEBI" id="CHEBI:77875"/>
        <dbReference type="EC" id="2.5.1.72"/>
    </reaction>
</comment>
<dbReference type="NCBIfam" id="NF006879">
    <property type="entry name" value="PRK09375.1-4"/>
    <property type="match status" value="1"/>
</dbReference>
<evidence type="ECO:0000256" key="6">
    <source>
        <dbReference type="ARBA" id="ARBA00022679"/>
    </source>
</evidence>
<comment type="similarity">
    <text evidence="10">Belongs to the quinolinate synthase family. Type 2 subfamily.</text>
</comment>
<evidence type="ECO:0000256" key="7">
    <source>
        <dbReference type="ARBA" id="ARBA00022723"/>
    </source>
</evidence>
<comment type="subcellular location">
    <subcellularLocation>
        <location evidence="10">Cytoplasm</location>
    </subcellularLocation>
</comment>
<dbReference type="Gene3D" id="3.40.50.10800">
    <property type="entry name" value="NadA-like"/>
    <property type="match status" value="3"/>
</dbReference>
<dbReference type="PANTHER" id="PTHR30573">
    <property type="entry name" value="QUINOLINATE SYNTHETASE A"/>
    <property type="match status" value="1"/>
</dbReference>
<organism evidence="11 12">
    <name type="scientific">Syntrophotalea carbinolica (strain DSM 2380 / NBRC 103641 / GraBd1)</name>
    <name type="common">Pelobacter carbinolicus</name>
    <dbReference type="NCBI Taxonomy" id="338963"/>
    <lineage>
        <taxon>Bacteria</taxon>
        <taxon>Pseudomonadati</taxon>
        <taxon>Thermodesulfobacteriota</taxon>
        <taxon>Desulfuromonadia</taxon>
        <taxon>Desulfuromonadales</taxon>
        <taxon>Syntrophotaleaceae</taxon>
        <taxon>Syntrophotalea</taxon>
    </lineage>
</organism>
<dbReference type="GO" id="GO:0008987">
    <property type="term" value="F:quinolinate synthetase A activity"/>
    <property type="evidence" value="ECO:0007669"/>
    <property type="project" value="UniProtKB-UniRule"/>
</dbReference>
<dbReference type="GO" id="GO:0005829">
    <property type="term" value="C:cytosol"/>
    <property type="evidence" value="ECO:0007669"/>
    <property type="project" value="TreeGrafter"/>
</dbReference>
<proteinExistence type="inferred from homology"/>
<evidence type="ECO:0000313" key="11">
    <source>
        <dbReference type="EMBL" id="ABA88970.1"/>
    </source>
</evidence>
<feature type="binding site" evidence="10">
    <location>
        <position position="41"/>
    </location>
    <ligand>
        <name>iminosuccinate</name>
        <dbReference type="ChEBI" id="CHEBI:77875"/>
    </ligand>
</feature>
<dbReference type="GO" id="GO:0051539">
    <property type="term" value="F:4 iron, 4 sulfur cluster binding"/>
    <property type="evidence" value="ECO:0007669"/>
    <property type="project" value="UniProtKB-KW"/>
</dbReference>
<dbReference type="NCBIfam" id="NF006878">
    <property type="entry name" value="PRK09375.1-2"/>
    <property type="match status" value="1"/>
</dbReference>
<dbReference type="EC" id="2.5.1.72" evidence="2 10"/>
<dbReference type="Pfam" id="PF02445">
    <property type="entry name" value="NadA"/>
    <property type="match status" value="1"/>
</dbReference>
<dbReference type="KEGG" id="pca:Pcar_1727"/>
<gene>
    <name evidence="10" type="primary">nadA</name>
    <name evidence="11" type="synonym">nadA-2</name>
    <name evidence="11" type="ordered locus">Pcar_1727</name>
</gene>
<dbReference type="NCBIfam" id="TIGR00550">
    <property type="entry name" value="nadA"/>
    <property type="match status" value="1"/>
</dbReference>
<accession>Q3A3T7</accession>
<evidence type="ECO:0000256" key="1">
    <source>
        <dbReference type="ARBA" id="ARBA00005065"/>
    </source>
</evidence>
<evidence type="ECO:0000256" key="5">
    <source>
        <dbReference type="ARBA" id="ARBA00022642"/>
    </source>
</evidence>
<keyword evidence="12" id="KW-1185">Reference proteome</keyword>
<dbReference type="PANTHER" id="PTHR30573:SF0">
    <property type="entry name" value="QUINOLINATE SYNTHASE, CHLOROPLASTIC"/>
    <property type="match status" value="1"/>
</dbReference>
<dbReference type="RefSeq" id="WP_011341461.1">
    <property type="nucleotide sequence ID" value="NC_007498.2"/>
</dbReference>
<reference evidence="12" key="1">
    <citation type="submission" date="2005-10" db="EMBL/GenBank/DDBJ databases">
        <title>Complete sequence of Pelobacter carbinolicus DSM 2380.</title>
        <authorList>
            <person name="Copeland A."/>
            <person name="Lucas S."/>
            <person name="Lapidus A."/>
            <person name="Barry K."/>
            <person name="Detter J.C."/>
            <person name="Glavina T."/>
            <person name="Hammon N."/>
            <person name="Israni S."/>
            <person name="Pitluck S."/>
            <person name="Chertkov O."/>
            <person name="Schmutz J."/>
            <person name="Larimer F."/>
            <person name="Land M."/>
            <person name="Kyrpides N."/>
            <person name="Ivanova N."/>
            <person name="Richardson P."/>
        </authorList>
    </citation>
    <scope>NUCLEOTIDE SEQUENCE [LARGE SCALE GENOMIC DNA]</scope>
    <source>
        <strain evidence="12">DSM 2380 / NBRC 103641 / GraBd1</strain>
    </source>
</reference>
<keyword evidence="5 10" id="KW-0662">Pyridine nucleotide biosynthesis</keyword>
<feature type="binding site" evidence="10">
    <location>
        <position position="86"/>
    </location>
    <ligand>
        <name>[4Fe-4S] cluster</name>
        <dbReference type="ChEBI" id="CHEBI:49883"/>
    </ligand>
</feature>
<keyword evidence="6 10" id="KW-0808">Transferase</keyword>
<keyword evidence="4 10" id="KW-0963">Cytoplasm</keyword>
<keyword evidence="9 10" id="KW-0411">Iron-sulfur</keyword>
<feature type="binding site" evidence="10">
    <location>
        <position position="215"/>
    </location>
    <ligand>
        <name>iminosuccinate</name>
        <dbReference type="ChEBI" id="CHEBI:77875"/>
    </ligand>
</feature>
<keyword evidence="8 10" id="KW-0408">Iron</keyword>
<keyword evidence="7 10" id="KW-0479">Metal-binding</keyword>
<dbReference type="HOGENOM" id="CLU_047382_0_0_7"/>
<feature type="binding site" evidence="10">
    <location>
        <position position="24"/>
    </location>
    <ligand>
        <name>iminosuccinate</name>
        <dbReference type="ChEBI" id="CHEBI:77875"/>
    </ligand>
</feature>
<comment type="pathway">
    <text evidence="1 10">Cofactor biosynthesis; NAD(+) biosynthesis; quinolinate from iminoaspartate: step 1/1.</text>
</comment>
<evidence type="ECO:0000256" key="2">
    <source>
        <dbReference type="ARBA" id="ARBA00012669"/>
    </source>
</evidence>
<dbReference type="InterPro" id="IPR036094">
    <property type="entry name" value="NadA_sf"/>
</dbReference>
<feature type="binding site" evidence="10">
    <location>
        <position position="261"/>
    </location>
    <ligand>
        <name>[4Fe-4S] cluster</name>
        <dbReference type="ChEBI" id="CHEBI:49883"/>
    </ligand>
</feature>
<feature type="binding site" evidence="10">
    <location>
        <begin position="112"/>
        <end position="114"/>
    </location>
    <ligand>
        <name>iminosuccinate</name>
        <dbReference type="ChEBI" id="CHEBI:77875"/>
    </ligand>
</feature>
<dbReference type="EMBL" id="CP000142">
    <property type="protein sequence ID" value="ABA88970.1"/>
    <property type="molecule type" value="Genomic_DNA"/>
</dbReference>
<evidence type="ECO:0000256" key="9">
    <source>
        <dbReference type="ARBA" id="ARBA00023014"/>
    </source>
</evidence>
<dbReference type="HAMAP" id="MF_00568">
    <property type="entry name" value="NadA_type2"/>
    <property type="match status" value="1"/>
</dbReference>
<dbReference type="InterPro" id="IPR023066">
    <property type="entry name" value="Quinolinate_synth_type2"/>
</dbReference>
<feature type="binding site" evidence="10">
    <location>
        <position position="172"/>
    </location>
    <ligand>
        <name>[4Fe-4S] cluster</name>
        <dbReference type="ChEBI" id="CHEBI:49883"/>
    </ligand>
</feature>
<evidence type="ECO:0000256" key="4">
    <source>
        <dbReference type="ARBA" id="ARBA00022490"/>
    </source>
</evidence>
<evidence type="ECO:0000256" key="3">
    <source>
        <dbReference type="ARBA" id="ARBA00022485"/>
    </source>
</evidence>
<dbReference type="eggNOG" id="COG0379">
    <property type="taxonomic scope" value="Bacteria"/>
</dbReference>